<accession>A0A8J3GYF7</accession>
<name>A0A8J3GYF7_9RHOB</name>
<evidence type="ECO:0000313" key="2">
    <source>
        <dbReference type="EMBL" id="GHF54236.1"/>
    </source>
</evidence>
<feature type="chain" id="PRO_5035228963" description="DUF4148 domain-containing protein" evidence="1">
    <location>
        <begin position="20"/>
        <end position="101"/>
    </location>
</feature>
<keyword evidence="3" id="KW-1185">Reference proteome</keyword>
<dbReference type="RefSeq" id="WP_189680629.1">
    <property type="nucleotide sequence ID" value="NZ_BNCJ01000007.1"/>
</dbReference>
<dbReference type="EMBL" id="BNCJ01000007">
    <property type="protein sequence ID" value="GHF54236.1"/>
    <property type="molecule type" value="Genomic_DNA"/>
</dbReference>
<keyword evidence="1" id="KW-0732">Signal</keyword>
<organism evidence="2 3">
    <name type="scientific">Seohaeicola zhoushanensis</name>
    <dbReference type="NCBI Taxonomy" id="1569283"/>
    <lineage>
        <taxon>Bacteria</taxon>
        <taxon>Pseudomonadati</taxon>
        <taxon>Pseudomonadota</taxon>
        <taxon>Alphaproteobacteria</taxon>
        <taxon>Rhodobacterales</taxon>
        <taxon>Roseobacteraceae</taxon>
        <taxon>Seohaeicola</taxon>
    </lineage>
</organism>
<evidence type="ECO:0008006" key="4">
    <source>
        <dbReference type="Google" id="ProtNLM"/>
    </source>
</evidence>
<reference evidence="2" key="1">
    <citation type="journal article" date="2014" name="Int. J. Syst. Evol. Microbiol.">
        <title>Complete genome sequence of Corynebacterium casei LMG S-19264T (=DSM 44701T), isolated from a smear-ripened cheese.</title>
        <authorList>
            <consortium name="US DOE Joint Genome Institute (JGI-PGF)"/>
            <person name="Walter F."/>
            <person name="Albersmeier A."/>
            <person name="Kalinowski J."/>
            <person name="Ruckert C."/>
        </authorList>
    </citation>
    <scope>NUCLEOTIDE SEQUENCE</scope>
    <source>
        <strain evidence="2">KCTC 42650</strain>
    </source>
</reference>
<protein>
    <recommendedName>
        <fullName evidence="4">DUF4148 domain-containing protein</fullName>
    </recommendedName>
</protein>
<comment type="caution">
    <text evidence="2">The sequence shown here is derived from an EMBL/GenBank/DDBJ whole genome shotgun (WGS) entry which is preliminary data.</text>
</comment>
<feature type="signal peptide" evidence="1">
    <location>
        <begin position="1"/>
        <end position="19"/>
    </location>
</feature>
<evidence type="ECO:0000256" key="1">
    <source>
        <dbReference type="SAM" id="SignalP"/>
    </source>
</evidence>
<sequence>MKRAIAITCALLAAAPALAGDQPVITVKPPVFGYFPTTSVPDRTYTRTDVMTPVAAGGTAGSASAQAATGQNRVGGIGLSQVEANQLYARLLAEAKARKLR</sequence>
<gene>
    <name evidence="2" type="ORF">GCM10017056_27110</name>
</gene>
<evidence type="ECO:0000313" key="3">
    <source>
        <dbReference type="Proteomes" id="UP000626220"/>
    </source>
</evidence>
<proteinExistence type="predicted"/>
<reference evidence="2" key="2">
    <citation type="submission" date="2020-09" db="EMBL/GenBank/DDBJ databases">
        <authorList>
            <person name="Sun Q."/>
            <person name="Kim S."/>
        </authorList>
    </citation>
    <scope>NUCLEOTIDE SEQUENCE</scope>
    <source>
        <strain evidence="2">KCTC 42650</strain>
    </source>
</reference>
<dbReference type="AlphaFoldDB" id="A0A8J3GYF7"/>
<dbReference type="Proteomes" id="UP000626220">
    <property type="component" value="Unassembled WGS sequence"/>
</dbReference>